<dbReference type="SUPFAM" id="SSF47616">
    <property type="entry name" value="GST C-terminal domain-like"/>
    <property type="match status" value="1"/>
</dbReference>
<accession>A0A2G5C0J5</accession>
<dbReference type="PANTHER" id="PTHR44372:SF1">
    <property type="entry name" value="ELONGATION FACTOR 1-GAMMA 3"/>
    <property type="match status" value="1"/>
</dbReference>
<evidence type="ECO:0000256" key="1">
    <source>
        <dbReference type="ARBA" id="ARBA00003468"/>
    </source>
</evidence>
<dbReference type="FunFam" id="1.20.1050.10:FF:000006">
    <property type="entry name" value="Elongation factor 1 gamma"/>
    <property type="match status" value="1"/>
</dbReference>
<organism evidence="11 12">
    <name type="scientific">Aquilegia coerulea</name>
    <name type="common">Rocky mountain columbine</name>
    <dbReference type="NCBI Taxonomy" id="218851"/>
    <lineage>
        <taxon>Eukaryota</taxon>
        <taxon>Viridiplantae</taxon>
        <taxon>Streptophyta</taxon>
        <taxon>Embryophyta</taxon>
        <taxon>Tracheophyta</taxon>
        <taxon>Spermatophyta</taxon>
        <taxon>Magnoliopsida</taxon>
        <taxon>Ranunculales</taxon>
        <taxon>Ranunculaceae</taxon>
        <taxon>Thalictroideae</taxon>
        <taxon>Aquilegia</taxon>
    </lineage>
</organism>
<evidence type="ECO:0000256" key="3">
    <source>
        <dbReference type="ARBA" id="ARBA00022768"/>
    </source>
</evidence>
<protein>
    <recommendedName>
        <fullName evidence="13">GST C-terminal domain-containing protein</fullName>
    </recommendedName>
</protein>
<dbReference type="InterPro" id="IPR004045">
    <property type="entry name" value="Glutathione_S-Trfase_N"/>
</dbReference>
<dbReference type="EMBL" id="KZ305217">
    <property type="protein sequence ID" value="PIA24800.1"/>
    <property type="molecule type" value="Genomic_DNA"/>
</dbReference>
<dbReference type="InParanoid" id="A0A2G5C0J5"/>
<feature type="domain" description="GST C-terminal" evidence="10">
    <location>
        <begin position="52"/>
        <end position="180"/>
    </location>
</feature>
<evidence type="ECO:0000256" key="2">
    <source>
        <dbReference type="ARBA" id="ARBA00011237"/>
    </source>
</evidence>
<dbReference type="Proteomes" id="UP000230069">
    <property type="component" value="Unassembled WGS sequence"/>
</dbReference>
<evidence type="ECO:0000256" key="5">
    <source>
        <dbReference type="PROSITE-ProRule" id="PRU00519"/>
    </source>
</evidence>
<dbReference type="PROSITE" id="PS50405">
    <property type="entry name" value="GST_CTER"/>
    <property type="match status" value="1"/>
</dbReference>
<dbReference type="SFLD" id="SFLDS00019">
    <property type="entry name" value="Glutathione_Transferase_(cytos"/>
    <property type="match status" value="1"/>
</dbReference>
<evidence type="ECO:0000256" key="6">
    <source>
        <dbReference type="RuleBase" id="RU003494"/>
    </source>
</evidence>
<keyword evidence="4 5" id="KW-0648">Protein biosynthesis</keyword>
<dbReference type="Gene3D" id="1.20.1050.10">
    <property type="match status" value="1"/>
</dbReference>
<evidence type="ECO:0000256" key="4">
    <source>
        <dbReference type="ARBA" id="ARBA00022917"/>
    </source>
</evidence>
<gene>
    <name evidence="11" type="ORF">AQUCO_26700002v1</name>
</gene>
<keyword evidence="12" id="KW-1185">Reference proteome</keyword>
<feature type="region of interest" description="Disordered" evidence="7">
    <location>
        <begin position="175"/>
        <end position="243"/>
    </location>
</feature>
<feature type="compositionally biased region" description="Basic and acidic residues" evidence="7">
    <location>
        <begin position="182"/>
        <end position="211"/>
    </location>
</feature>
<reference evidence="11 12" key="1">
    <citation type="submission" date="2017-09" db="EMBL/GenBank/DDBJ databases">
        <title>WGS assembly of Aquilegia coerulea Goldsmith.</title>
        <authorList>
            <person name="Hodges S."/>
            <person name="Kramer E."/>
            <person name="Nordborg M."/>
            <person name="Tomkins J."/>
            <person name="Borevitz J."/>
            <person name="Derieg N."/>
            <person name="Yan J."/>
            <person name="Mihaltcheva S."/>
            <person name="Hayes R.D."/>
            <person name="Rokhsar D."/>
        </authorList>
    </citation>
    <scope>NUCLEOTIDE SEQUENCE [LARGE SCALE GENOMIC DNA]</scope>
    <source>
        <strain evidence="12">cv. Goldsmith</strain>
    </source>
</reference>
<evidence type="ECO:0008006" key="13">
    <source>
        <dbReference type="Google" id="ProtNLM"/>
    </source>
</evidence>
<feature type="domain" description="GST N-terminal" evidence="9">
    <location>
        <begin position="1"/>
        <end position="47"/>
    </location>
</feature>
<dbReference type="PROSITE" id="PS50404">
    <property type="entry name" value="GST_NTER"/>
    <property type="match status" value="1"/>
</dbReference>
<dbReference type="SFLD" id="SFLDG00358">
    <property type="entry name" value="Main_(cytGST)"/>
    <property type="match status" value="1"/>
</dbReference>
<keyword evidence="3 5" id="KW-0251">Elongation factor</keyword>
<comment type="subunit">
    <text evidence="2">EF-1 is composed of four subunits: alpha, beta, delta, and gamma.</text>
</comment>
<dbReference type="InterPro" id="IPR010987">
    <property type="entry name" value="Glutathione-S-Trfase_C-like"/>
</dbReference>
<dbReference type="InterPro" id="IPR001662">
    <property type="entry name" value="EF1B_G_C"/>
</dbReference>
<evidence type="ECO:0000259" key="8">
    <source>
        <dbReference type="PROSITE" id="PS50040"/>
    </source>
</evidence>
<dbReference type="AlphaFoldDB" id="A0A2G5C0J5"/>
<dbReference type="InterPro" id="IPR040079">
    <property type="entry name" value="Glutathione_S-Trfase"/>
</dbReference>
<dbReference type="CDD" id="cd03181">
    <property type="entry name" value="GST_C_EF1Bgamma_like"/>
    <property type="match status" value="1"/>
</dbReference>
<sequence>MGVSNRTPEFLGMNPIGKVPVLETPDGPIFESNAIARYVARLKEGNGLFGFSSIDHGQVEQWIDFASLEIDANILQWLIPRVGFSVYLALIEEASITELKRALGALDTYLASNAFLVGNAVTLADIIMTCNLALGFSRIMTKDFTSEFPHVEHYFWTMVCQPNFQKVLGNVSQTETVPPVPSEKKPAQPKEAAKPKPKTEVNKEEPVKPEVEETAEEAPKPKPKNPLDLLPPSTMILDDWKML</sequence>
<dbReference type="PANTHER" id="PTHR44372">
    <property type="entry name" value="ELONGATION FACTOR 1-GAMMA 1-RELATED"/>
    <property type="match status" value="1"/>
</dbReference>
<dbReference type="GO" id="GO:0004364">
    <property type="term" value="F:glutathione transferase activity"/>
    <property type="evidence" value="ECO:0007669"/>
    <property type="project" value="InterPro"/>
</dbReference>
<evidence type="ECO:0000256" key="7">
    <source>
        <dbReference type="SAM" id="MobiDB-lite"/>
    </source>
</evidence>
<dbReference type="OrthoDB" id="1640700at2759"/>
<dbReference type="Gene3D" id="3.40.30.10">
    <property type="entry name" value="Glutaredoxin"/>
    <property type="match status" value="1"/>
</dbReference>
<proteinExistence type="inferred from homology"/>
<dbReference type="PROSITE" id="PS50040">
    <property type="entry name" value="EF1G_C"/>
    <property type="match status" value="1"/>
</dbReference>
<evidence type="ECO:0000259" key="9">
    <source>
        <dbReference type="PROSITE" id="PS50404"/>
    </source>
</evidence>
<comment type="similarity">
    <text evidence="6">Belongs to the GST superfamily.</text>
</comment>
<feature type="domain" description="EF-1-gamma C-terminal" evidence="8">
    <location>
        <begin position="223"/>
        <end position="243"/>
    </location>
</feature>
<evidence type="ECO:0000259" key="10">
    <source>
        <dbReference type="PROSITE" id="PS50405"/>
    </source>
</evidence>
<dbReference type="Pfam" id="PF00043">
    <property type="entry name" value="GST_C"/>
    <property type="match status" value="1"/>
</dbReference>
<dbReference type="InterPro" id="IPR036249">
    <property type="entry name" value="Thioredoxin-like_sf"/>
</dbReference>
<dbReference type="InterPro" id="IPR004046">
    <property type="entry name" value="GST_C"/>
</dbReference>
<evidence type="ECO:0000313" key="11">
    <source>
        <dbReference type="EMBL" id="PIA24800.1"/>
    </source>
</evidence>
<dbReference type="Pfam" id="PF02798">
    <property type="entry name" value="GST_N"/>
    <property type="match status" value="1"/>
</dbReference>
<name>A0A2G5C0J5_AQUCA</name>
<dbReference type="InterPro" id="IPR036282">
    <property type="entry name" value="Glutathione-S-Trfase_C_sf"/>
</dbReference>
<dbReference type="InterPro" id="IPR044628">
    <property type="entry name" value="EF-1-gamma_plant"/>
</dbReference>
<dbReference type="GO" id="GO:0003746">
    <property type="term" value="F:translation elongation factor activity"/>
    <property type="evidence" value="ECO:0007669"/>
    <property type="project" value="UniProtKB-UniRule"/>
</dbReference>
<comment type="function">
    <text evidence="1">Probably plays a role in anchoring the complex to other cellular components.</text>
</comment>
<dbReference type="SUPFAM" id="SSF52833">
    <property type="entry name" value="Thioredoxin-like"/>
    <property type="match status" value="1"/>
</dbReference>
<evidence type="ECO:0000313" key="12">
    <source>
        <dbReference type="Proteomes" id="UP000230069"/>
    </source>
</evidence>
<dbReference type="STRING" id="218851.A0A2G5C0J5"/>